<evidence type="ECO:0000313" key="1">
    <source>
        <dbReference type="EMBL" id="CAG8687701.1"/>
    </source>
</evidence>
<protein>
    <submittedName>
        <fullName evidence="1">13864_t:CDS:1</fullName>
    </submittedName>
</protein>
<keyword evidence="2" id="KW-1185">Reference proteome</keyword>
<feature type="non-terminal residue" evidence="1">
    <location>
        <position position="1"/>
    </location>
</feature>
<proteinExistence type="predicted"/>
<dbReference type="Proteomes" id="UP000789525">
    <property type="component" value="Unassembled WGS sequence"/>
</dbReference>
<comment type="caution">
    <text evidence="1">The sequence shown here is derived from an EMBL/GenBank/DDBJ whole genome shotgun (WGS) entry which is preliminary data.</text>
</comment>
<reference evidence="1" key="1">
    <citation type="submission" date="2021-06" db="EMBL/GenBank/DDBJ databases">
        <authorList>
            <person name="Kallberg Y."/>
            <person name="Tangrot J."/>
            <person name="Rosling A."/>
        </authorList>
    </citation>
    <scope>NUCLEOTIDE SEQUENCE</scope>
    <source>
        <strain evidence="1">CL356</strain>
    </source>
</reference>
<dbReference type="EMBL" id="CAJVPT010028747">
    <property type="protein sequence ID" value="CAG8687701.1"/>
    <property type="molecule type" value="Genomic_DNA"/>
</dbReference>
<gene>
    <name evidence="1" type="ORF">ACOLOM_LOCUS9680</name>
</gene>
<sequence>EAEGVRVDDEDWEIAEKDFTKQYNRLRIYNELASGQPQKATSNNAKGTLLPAINRPKQPKRSTQQQQEATEKRKELDKRVSDQLTALSKYSSRIANIDVPYSRPDDPTTTTNTTTNAGGEGFVLGVSVNRKGPSAVANQKDKADRATTEQVLDPRTRIILFKMIGRELVKEINGCVSTDGTVVGGKRDEEFKEAKGCGGEVSRGGGGEGERVGHGFPRPSPRLKDADVPVERFPALYHDLMVTTRTIYQQCKLVHADLSEYNILFHNDALWIIDVSQSVEHDHPSAFEFLRMDLKNVGEVLGGEPSEVLTKWIDEEEVGEDEGGDEEERTRLEEEAAATQATEESVFLSSFIPRSLGEVLDPEKNYASGQAGTADKLVAKSKRVDKAPTSPSKNVRFTGVPRQEDESESEEEDEEDEKDEFVDKKPRGHRHEDKDAKKERKKAVKEEQREKRKTKMPKADKKKAIKKSRGGPTSPTPVTDPTGTGGENTVTATPNATTHDIAEKKDEKASAKEENVKTEAPTDEEEKDVEKGKALVSPINESDLLSGKRLAVVWSAFLLYVDFERSTDVTRKTN</sequence>
<evidence type="ECO:0000313" key="2">
    <source>
        <dbReference type="Proteomes" id="UP000789525"/>
    </source>
</evidence>
<name>A0ACA9P410_9GLOM</name>
<accession>A0ACA9P410</accession>
<organism evidence="1 2">
    <name type="scientific">Acaulospora colombiana</name>
    <dbReference type="NCBI Taxonomy" id="27376"/>
    <lineage>
        <taxon>Eukaryota</taxon>
        <taxon>Fungi</taxon>
        <taxon>Fungi incertae sedis</taxon>
        <taxon>Mucoromycota</taxon>
        <taxon>Glomeromycotina</taxon>
        <taxon>Glomeromycetes</taxon>
        <taxon>Diversisporales</taxon>
        <taxon>Acaulosporaceae</taxon>
        <taxon>Acaulospora</taxon>
    </lineage>
</organism>